<evidence type="ECO:0000313" key="2">
    <source>
        <dbReference type="EMBL" id="KAH7331185.1"/>
    </source>
</evidence>
<feature type="region of interest" description="Disordered" evidence="1">
    <location>
        <begin position="266"/>
        <end position="296"/>
    </location>
</feature>
<dbReference type="OrthoDB" id="10675514at2759"/>
<comment type="caution">
    <text evidence="2">The sequence shown here is derived from an EMBL/GenBank/DDBJ whole genome shotgun (WGS) entry which is preliminary data.</text>
</comment>
<evidence type="ECO:0000256" key="1">
    <source>
        <dbReference type="SAM" id="MobiDB-lite"/>
    </source>
</evidence>
<dbReference type="Proteomes" id="UP000825935">
    <property type="component" value="Chromosome 20"/>
</dbReference>
<reference evidence="2" key="1">
    <citation type="submission" date="2021-08" db="EMBL/GenBank/DDBJ databases">
        <title>WGS assembly of Ceratopteris richardii.</title>
        <authorList>
            <person name="Marchant D.B."/>
            <person name="Chen G."/>
            <person name="Jenkins J."/>
            <person name="Shu S."/>
            <person name="Leebens-Mack J."/>
            <person name="Grimwood J."/>
            <person name="Schmutz J."/>
            <person name="Soltis P."/>
            <person name="Soltis D."/>
            <person name="Chen Z.-H."/>
        </authorList>
    </citation>
    <scope>NUCLEOTIDE SEQUENCE</scope>
    <source>
        <strain evidence="2">Whitten #5841</strain>
        <tissue evidence="2">Leaf</tissue>
    </source>
</reference>
<feature type="compositionally biased region" description="Polar residues" evidence="1">
    <location>
        <begin position="266"/>
        <end position="285"/>
    </location>
</feature>
<name>A0A8T2SGL8_CERRI</name>
<organism evidence="2 3">
    <name type="scientific">Ceratopteris richardii</name>
    <name type="common">Triangle waterfern</name>
    <dbReference type="NCBI Taxonomy" id="49495"/>
    <lineage>
        <taxon>Eukaryota</taxon>
        <taxon>Viridiplantae</taxon>
        <taxon>Streptophyta</taxon>
        <taxon>Embryophyta</taxon>
        <taxon>Tracheophyta</taxon>
        <taxon>Polypodiopsida</taxon>
        <taxon>Polypodiidae</taxon>
        <taxon>Polypodiales</taxon>
        <taxon>Pteridineae</taxon>
        <taxon>Pteridaceae</taxon>
        <taxon>Parkerioideae</taxon>
        <taxon>Ceratopteris</taxon>
    </lineage>
</organism>
<accession>A0A8T2SGL8</accession>
<dbReference type="EMBL" id="CM035425">
    <property type="protein sequence ID" value="KAH7331185.1"/>
    <property type="molecule type" value="Genomic_DNA"/>
</dbReference>
<sequence>MKPRDEDHELMAQNQWHLVATMAASFSRQTPESRSREYGDEDVVCVLGGKASCRRKFMVHLQLRDVKGKAVSLAGDGVFISASVVFAHDHSPVVRSSSPASPCTEPPLFITFNGVEYPAHAHSTSLDSSGFASFKLSISLLSSKFDNRLFSVCFTPQIHKKASIASRTVLSSLLPCFSPPIRSISRKRNPLSPSLSQWPPSKTMTRILQAWANGPTENGSGERVKLPDNICRSEVDVCTISLLDNGNVKVDNPALQSLAESIVSSSEKPSCDSNSAYTDTSSCSDESIDHDEGNLPPQMRQLEKVWLGSSQSPFPNRCSSVIRPIPRKGVCRIPSLYSGLAIHFCNQADQKRSDDRDLRNNGKLQRTCLVDSSANCMRRTLYSRVFDRSISGHDREHINSNGAYQKDDERCQVTDEERAILYLELSLAEMHREIQRRKQELLRRKRLRLAESMQKYQ</sequence>
<gene>
    <name evidence="2" type="ORF">KP509_20G018900</name>
</gene>
<dbReference type="AlphaFoldDB" id="A0A8T2SGL8"/>
<evidence type="ECO:0000313" key="3">
    <source>
        <dbReference type="Proteomes" id="UP000825935"/>
    </source>
</evidence>
<keyword evidence="3" id="KW-1185">Reference proteome</keyword>
<protein>
    <submittedName>
        <fullName evidence="2">Uncharacterized protein</fullName>
    </submittedName>
</protein>
<proteinExistence type="predicted"/>